<dbReference type="InterPro" id="IPR036388">
    <property type="entry name" value="WH-like_DNA-bd_sf"/>
</dbReference>
<dbReference type="Gene3D" id="1.10.10.10">
    <property type="entry name" value="Winged helix-like DNA-binding domain superfamily/Winged helix DNA-binding domain"/>
    <property type="match status" value="1"/>
</dbReference>
<organism evidence="4 5">
    <name type="scientific">Acidiphilium multivorum (strain DSM 11245 / JCM 8867 / NBRC 100883 / AIU 301)</name>
    <dbReference type="NCBI Taxonomy" id="926570"/>
    <lineage>
        <taxon>Bacteria</taxon>
        <taxon>Pseudomonadati</taxon>
        <taxon>Pseudomonadota</taxon>
        <taxon>Alphaproteobacteria</taxon>
        <taxon>Acetobacterales</taxon>
        <taxon>Acidocellaceae</taxon>
        <taxon>Acidiphilium</taxon>
    </lineage>
</organism>
<evidence type="ECO:0000256" key="2">
    <source>
        <dbReference type="ARBA" id="ARBA00023125"/>
    </source>
</evidence>
<dbReference type="SUPFAM" id="SSF48008">
    <property type="entry name" value="GntR ligand-binding domain-like"/>
    <property type="match status" value="1"/>
</dbReference>
<dbReference type="PROSITE" id="PS50949">
    <property type="entry name" value="HTH_GNTR"/>
    <property type="match status" value="1"/>
</dbReference>
<keyword evidence="4" id="KW-0614">Plasmid</keyword>
<dbReference type="AlphaFoldDB" id="F0J7I2"/>
<evidence type="ECO:0000256" key="1">
    <source>
        <dbReference type="ARBA" id="ARBA00023015"/>
    </source>
</evidence>
<dbReference type="HOGENOM" id="CLU_017584_5_1_5"/>
<dbReference type="SMART" id="SM00895">
    <property type="entry name" value="FCD"/>
    <property type="match status" value="1"/>
</dbReference>
<keyword evidence="1" id="KW-0805">Transcription regulation</keyword>
<dbReference type="PRINTS" id="PR00035">
    <property type="entry name" value="HTHGNTR"/>
</dbReference>
<dbReference type="SUPFAM" id="SSF46785">
    <property type="entry name" value="Winged helix' DNA-binding domain"/>
    <property type="match status" value="1"/>
</dbReference>
<geneLocation type="plasmid" evidence="4 5">
    <name>pACMV1</name>
</geneLocation>
<dbReference type="GO" id="GO:0003677">
    <property type="term" value="F:DNA binding"/>
    <property type="evidence" value="ECO:0007669"/>
    <property type="project" value="UniProtKB-KW"/>
</dbReference>
<evidence type="ECO:0000313" key="4">
    <source>
        <dbReference type="EMBL" id="BAJ83049.1"/>
    </source>
</evidence>
<keyword evidence="3" id="KW-0804">Transcription</keyword>
<dbReference type="KEGG" id="amv:ACMV_P1_02530"/>
<protein>
    <submittedName>
        <fullName evidence="4">GntR family transcriptional regulator</fullName>
    </submittedName>
</protein>
<keyword evidence="2" id="KW-0238">DNA-binding</keyword>
<dbReference type="PANTHER" id="PTHR43537">
    <property type="entry name" value="TRANSCRIPTIONAL REGULATOR, GNTR FAMILY"/>
    <property type="match status" value="1"/>
</dbReference>
<sequence>MPELGDDTMLVNRATKTLRQLTLEKVRSAILTLQFRPGERLVERKLCERLGVSRSVVREVLRNLESEGLVEVIPGHGPAVASPDTAKVRQIYELRSMLESLAARHCAEHATAEDVEALARGLDRIRDGYAAHNPAAVLQATTEFYEIMFHAAGRSVAWDVVSALNGRITHLRATTIATKGRSKSGVAEVERIYSAIVRHDADEAEAASIEHINSALRIALEQLQISKLVGHQGSQS</sequence>
<dbReference type="Pfam" id="PF00392">
    <property type="entry name" value="GntR"/>
    <property type="match status" value="1"/>
</dbReference>
<dbReference type="EMBL" id="AP012036">
    <property type="protein sequence ID" value="BAJ83049.1"/>
    <property type="molecule type" value="Genomic_DNA"/>
</dbReference>
<dbReference type="Gene3D" id="1.20.120.530">
    <property type="entry name" value="GntR ligand-binding domain-like"/>
    <property type="match status" value="1"/>
</dbReference>
<dbReference type="InterPro" id="IPR008920">
    <property type="entry name" value="TF_FadR/GntR_C"/>
</dbReference>
<evidence type="ECO:0000256" key="3">
    <source>
        <dbReference type="ARBA" id="ARBA00023163"/>
    </source>
</evidence>
<dbReference type="InterPro" id="IPR011711">
    <property type="entry name" value="GntR_C"/>
</dbReference>
<dbReference type="Pfam" id="PF07729">
    <property type="entry name" value="FCD"/>
    <property type="match status" value="1"/>
</dbReference>
<evidence type="ECO:0000313" key="5">
    <source>
        <dbReference type="Proteomes" id="UP000007100"/>
    </source>
</evidence>
<name>F0J7I2_ACIMA</name>
<dbReference type="Proteomes" id="UP000007100">
    <property type="component" value="Plasmid pACMV1"/>
</dbReference>
<dbReference type="OrthoDB" id="9812290at2"/>
<keyword evidence="5" id="KW-1185">Reference proteome</keyword>
<reference evidence="4 5" key="1">
    <citation type="submission" date="2010-12" db="EMBL/GenBank/DDBJ databases">
        <title>Whole genome sequence of Acidiphilium multivorum AIU301.</title>
        <authorList>
            <person name="Narita-Yamada S."/>
            <person name="Nakamura S."/>
            <person name="Ito N."/>
            <person name="Takarada H."/>
            <person name="Katano Y."/>
            <person name="Nakazawa H."/>
            <person name="Hosoyama A."/>
            <person name="Yamada R."/>
            <person name="Fujita N."/>
        </authorList>
    </citation>
    <scope>NUCLEOTIDE SEQUENCE [LARGE SCALE GENOMIC DNA]</scope>
    <source>
        <strain evidence="5">DSM 11245 / JCM 8867 / AIU301</strain>
        <plasmid evidence="4 5">pACMV1</plasmid>
    </source>
</reference>
<dbReference type="SMART" id="SM00345">
    <property type="entry name" value="HTH_GNTR"/>
    <property type="match status" value="1"/>
</dbReference>
<dbReference type="GO" id="GO:0003700">
    <property type="term" value="F:DNA-binding transcription factor activity"/>
    <property type="evidence" value="ECO:0007669"/>
    <property type="project" value="InterPro"/>
</dbReference>
<proteinExistence type="predicted"/>
<dbReference type="PANTHER" id="PTHR43537:SF24">
    <property type="entry name" value="GLUCONATE OPERON TRANSCRIPTIONAL REPRESSOR"/>
    <property type="match status" value="1"/>
</dbReference>
<dbReference type="InterPro" id="IPR000524">
    <property type="entry name" value="Tscrpt_reg_HTH_GntR"/>
</dbReference>
<dbReference type="InterPro" id="IPR036390">
    <property type="entry name" value="WH_DNA-bd_sf"/>
</dbReference>
<dbReference type="CDD" id="cd07377">
    <property type="entry name" value="WHTH_GntR"/>
    <property type="match status" value="1"/>
</dbReference>
<accession>F0J7I2</accession>
<gene>
    <name evidence="4" type="ordered locus">ACMV_P1_02530</name>
</gene>